<name>A0ABN8NST4_9CNID</name>
<dbReference type="PANTHER" id="PTHR13413">
    <property type="entry name" value="YLP MOTIF CONTAINING PROTEIN NUCLEAR PROTEIN ZAP"/>
    <property type="match status" value="1"/>
</dbReference>
<dbReference type="EMBL" id="CALNXK010000033">
    <property type="protein sequence ID" value="CAH3119091.1"/>
    <property type="molecule type" value="Genomic_DNA"/>
</dbReference>
<dbReference type="InterPro" id="IPR026314">
    <property type="entry name" value="YLP_motif_con_p1"/>
</dbReference>
<reference evidence="1 2" key="1">
    <citation type="submission" date="2022-05" db="EMBL/GenBank/DDBJ databases">
        <authorList>
            <consortium name="Genoscope - CEA"/>
            <person name="William W."/>
        </authorList>
    </citation>
    <scope>NUCLEOTIDE SEQUENCE [LARGE SCALE GENOMIC DNA]</scope>
</reference>
<comment type="caution">
    <text evidence="1">The sequence shown here is derived from an EMBL/GenBank/DDBJ whole genome shotgun (WGS) entry which is preliminary data.</text>
</comment>
<dbReference type="InterPro" id="IPR027417">
    <property type="entry name" value="P-loop_NTPase"/>
</dbReference>
<proteinExistence type="predicted"/>
<accession>A0ABN8NST4</accession>
<dbReference type="Proteomes" id="UP001159405">
    <property type="component" value="Unassembled WGS sequence"/>
</dbReference>
<dbReference type="Gene3D" id="3.40.50.300">
    <property type="entry name" value="P-loop containing nucleotide triphosphate hydrolases"/>
    <property type="match status" value="1"/>
</dbReference>
<sequence>MEEAYRSSLFKSFTKTLEDGFFPVVIVDAIHDKVEHFEKYWSHAKQKGFEVRILKDDIGLGGDSSSSSKT</sequence>
<evidence type="ECO:0000313" key="2">
    <source>
        <dbReference type="Proteomes" id="UP001159405"/>
    </source>
</evidence>
<keyword evidence="2" id="KW-1185">Reference proteome</keyword>
<evidence type="ECO:0000313" key="1">
    <source>
        <dbReference type="EMBL" id="CAH3119091.1"/>
    </source>
</evidence>
<organism evidence="1 2">
    <name type="scientific">Porites lobata</name>
    <dbReference type="NCBI Taxonomy" id="104759"/>
    <lineage>
        <taxon>Eukaryota</taxon>
        <taxon>Metazoa</taxon>
        <taxon>Cnidaria</taxon>
        <taxon>Anthozoa</taxon>
        <taxon>Hexacorallia</taxon>
        <taxon>Scleractinia</taxon>
        <taxon>Fungiina</taxon>
        <taxon>Poritidae</taxon>
        <taxon>Porites</taxon>
    </lineage>
</organism>
<dbReference type="PANTHER" id="PTHR13413:SF0">
    <property type="entry name" value="YLP MOTIF-CONTAINING PROTEIN 1"/>
    <property type="match status" value="1"/>
</dbReference>
<gene>
    <name evidence="1" type="ORF">PLOB_00027193</name>
</gene>
<protein>
    <submittedName>
        <fullName evidence="1">Uncharacterized protein</fullName>
    </submittedName>
</protein>